<organism evidence="1 2">
    <name type="scientific">Ambrosiozyma monospora</name>
    <name type="common">Yeast</name>
    <name type="synonym">Endomycopsis monosporus</name>
    <dbReference type="NCBI Taxonomy" id="43982"/>
    <lineage>
        <taxon>Eukaryota</taxon>
        <taxon>Fungi</taxon>
        <taxon>Dikarya</taxon>
        <taxon>Ascomycota</taxon>
        <taxon>Saccharomycotina</taxon>
        <taxon>Pichiomycetes</taxon>
        <taxon>Pichiales</taxon>
        <taxon>Pichiaceae</taxon>
        <taxon>Ambrosiozyma</taxon>
    </lineage>
</organism>
<protein>
    <submittedName>
        <fullName evidence="1">Unnamed protein product</fullName>
    </submittedName>
</protein>
<dbReference type="Proteomes" id="UP001165063">
    <property type="component" value="Unassembled WGS sequence"/>
</dbReference>
<evidence type="ECO:0000313" key="1">
    <source>
        <dbReference type="EMBL" id="GME74860.1"/>
    </source>
</evidence>
<evidence type="ECO:0000313" key="2">
    <source>
        <dbReference type="Proteomes" id="UP001165063"/>
    </source>
</evidence>
<name>A0A9W6WIJ4_AMBMO</name>
<proteinExistence type="predicted"/>
<accession>A0A9W6WIJ4</accession>
<reference evidence="1" key="1">
    <citation type="submission" date="2023-04" db="EMBL/GenBank/DDBJ databases">
        <title>Ambrosiozyma monospora NBRC 1965.</title>
        <authorList>
            <person name="Ichikawa N."/>
            <person name="Sato H."/>
            <person name="Tonouchi N."/>
        </authorList>
    </citation>
    <scope>NUCLEOTIDE SEQUENCE</scope>
    <source>
        <strain evidence="1">NBRC 1965</strain>
    </source>
</reference>
<dbReference type="EMBL" id="BSXU01011397">
    <property type="protein sequence ID" value="GME74860.1"/>
    <property type="molecule type" value="Genomic_DNA"/>
</dbReference>
<dbReference type="AlphaFoldDB" id="A0A9W6WIJ4"/>
<sequence length="109" mass="12275">MIKQMRLTAQATTMNSADGRANPSLLTHNMEAFMAKLVRHRTSNAEILGSNPSEGIIFESLEPILLKEYLVEVQYCIDIFAAFVCKFEQLASEFIDMVDVLARISTVYL</sequence>
<gene>
    <name evidence="1" type="ORF">Amon01_000954100</name>
</gene>
<comment type="caution">
    <text evidence="1">The sequence shown here is derived from an EMBL/GenBank/DDBJ whole genome shotgun (WGS) entry which is preliminary data.</text>
</comment>
<keyword evidence="2" id="KW-1185">Reference proteome</keyword>